<dbReference type="CDD" id="cd06848">
    <property type="entry name" value="GCS_H"/>
    <property type="match status" value="1"/>
</dbReference>
<dbReference type="STRING" id="360412.LARV_02597"/>
<dbReference type="InterPro" id="IPR017453">
    <property type="entry name" value="GCV_H_sub"/>
</dbReference>
<evidence type="ECO:0000313" key="7">
    <source>
        <dbReference type="Proteomes" id="UP000055060"/>
    </source>
</evidence>
<feature type="domain" description="Lipoyl-binding" evidence="5">
    <location>
        <begin position="22"/>
        <end position="105"/>
    </location>
</feature>
<evidence type="ECO:0000256" key="2">
    <source>
        <dbReference type="ARBA" id="ARBA00022823"/>
    </source>
</evidence>
<dbReference type="InterPro" id="IPR033753">
    <property type="entry name" value="GCV_H/Fam206"/>
</dbReference>
<dbReference type="Pfam" id="PF01597">
    <property type="entry name" value="GCV_H"/>
    <property type="match status" value="1"/>
</dbReference>
<dbReference type="AlphaFoldDB" id="A0A0S7BM20"/>
<keyword evidence="7" id="KW-1185">Reference proteome</keyword>
<comment type="cofactor">
    <cofactor evidence="3">
        <name>(R)-lipoate</name>
        <dbReference type="ChEBI" id="CHEBI:83088"/>
    </cofactor>
    <text evidence="3">Binds 1 lipoyl cofactor covalently.</text>
</comment>
<dbReference type="PANTHER" id="PTHR11715">
    <property type="entry name" value="GLYCINE CLEAVAGE SYSTEM H PROTEIN"/>
    <property type="match status" value="1"/>
</dbReference>
<dbReference type="PROSITE" id="PS50968">
    <property type="entry name" value="BIOTINYL_LIPOYL"/>
    <property type="match status" value="1"/>
</dbReference>
<dbReference type="InterPro" id="IPR011053">
    <property type="entry name" value="Single_hybrid_motif"/>
</dbReference>
<evidence type="ECO:0000313" key="6">
    <source>
        <dbReference type="EMBL" id="GAP14821.1"/>
    </source>
</evidence>
<evidence type="ECO:0000259" key="5">
    <source>
        <dbReference type="PROSITE" id="PS50968"/>
    </source>
</evidence>
<accession>A0A0S7BM20</accession>
<dbReference type="NCBIfam" id="NF002270">
    <property type="entry name" value="PRK01202.1"/>
    <property type="match status" value="1"/>
</dbReference>
<evidence type="ECO:0000256" key="3">
    <source>
        <dbReference type="HAMAP-Rule" id="MF_00272"/>
    </source>
</evidence>
<name>A0A0S7BM20_9CHLR</name>
<dbReference type="EMBL" id="DF967972">
    <property type="protein sequence ID" value="GAP14821.1"/>
    <property type="molecule type" value="Genomic_DNA"/>
</dbReference>
<sequence>MNIPNNLKYTSTDEWVKVDGNIATVGITDHAQEQLSDVVFVEVTVSVGEKVAKKTTIATVESVKAAADVNMPVTGKVIAINEDLPQTPELVNSDPYGKAWMIKVEIENPAELDALMDAAGYEKHVQE</sequence>
<organism evidence="6">
    <name type="scientific">Longilinea arvoryzae</name>
    <dbReference type="NCBI Taxonomy" id="360412"/>
    <lineage>
        <taxon>Bacteria</taxon>
        <taxon>Bacillati</taxon>
        <taxon>Chloroflexota</taxon>
        <taxon>Anaerolineae</taxon>
        <taxon>Anaerolineales</taxon>
        <taxon>Anaerolineaceae</taxon>
        <taxon>Longilinea</taxon>
    </lineage>
</organism>
<dbReference type="SUPFAM" id="SSF51230">
    <property type="entry name" value="Single hybrid motif"/>
    <property type="match status" value="1"/>
</dbReference>
<dbReference type="HAMAP" id="MF_00272">
    <property type="entry name" value="GcvH"/>
    <property type="match status" value="1"/>
</dbReference>
<feature type="modified residue" description="N6-lipoyllysine" evidence="3 4">
    <location>
        <position position="64"/>
    </location>
</feature>
<keyword evidence="2 3" id="KW-0450">Lipoyl</keyword>
<gene>
    <name evidence="3" type="primary">gcvH</name>
    <name evidence="6" type="ORF">LARV_02597</name>
</gene>
<protein>
    <recommendedName>
        <fullName evidence="3">Glycine cleavage system H protein</fullName>
    </recommendedName>
</protein>
<dbReference type="RefSeq" id="WP_075074047.1">
    <property type="nucleotide sequence ID" value="NZ_DF967972.1"/>
</dbReference>
<reference evidence="6" key="1">
    <citation type="submission" date="2015-07" db="EMBL/GenBank/DDBJ databases">
        <title>Draft Genome Sequences of Anaerolinea thermolimosa IMO-1, Bellilinea caldifistulae GOMI-1, Leptolinea tardivitalis YMTK-2, Levilinea saccharolytica KIBI-1,Longilinea arvoryzae KOME-1, Previously Described as Members of the Anaerolineaceae (Chloroflexi).</title>
        <authorList>
            <person name="Sekiguchi Y."/>
            <person name="Ohashi A."/>
            <person name="Matsuura N."/>
            <person name="Tourlousse M.D."/>
        </authorList>
    </citation>
    <scope>NUCLEOTIDE SEQUENCE [LARGE SCALE GENOMIC DNA]</scope>
    <source>
        <strain evidence="6">KOME-1</strain>
    </source>
</reference>
<dbReference type="GO" id="GO:0019464">
    <property type="term" value="P:glycine decarboxylation via glycine cleavage system"/>
    <property type="evidence" value="ECO:0007669"/>
    <property type="project" value="UniProtKB-UniRule"/>
</dbReference>
<dbReference type="GO" id="GO:0005829">
    <property type="term" value="C:cytosol"/>
    <property type="evidence" value="ECO:0007669"/>
    <property type="project" value="TreeGrafter"/>
</dbReference>
<dbReference type="Gene3D" id="2.40.50.100">
    <property type="match status" value="1"/>
</dbReference>
<dbReference type="NCBIfam" id="TIGR00527">
    <property type="entry name" value="gcvH"/>
    <property type="match status" value="1"/>
</dbReference>
<dbReference type="GO" id="GO:0005960">
    <property type="term" value="C:glycine cleavage complex"/>
    <property type="evidence" value="ECO:0007669"/>
    <property type="project" value="InterPro"/>
</dbReference>
<evidence type="ECO:0000256" key="1">
    <source>
        <dbReference type="ARBA" id="ARBA00009249"/>
    </source>
</evidence>
<dbReference type="Proteomes" id="UP000055060">
    <property type="component" value="Unassembled WGS sequence"/>
</dbReference>
<dbReference type="InterPro" id="IPR003016">
    <property type="entry name" value="2-oxoA_DH_lipoyl-BS"/>
</dbReference>
<dbReference type="InterPro" id="IPR002930">
    <property type="entry name" value="GCV_H"/>
</dbReference>
<evidence type="ECO:0000256" key="4">
    <source>
        <dbReference type="PIRSR" id="PIRSR617453-50"/>
    </source>
</evidence>
<comment type="subunit">
    <text evidence="3">The glycine cleavage system is composed of four proteins: P, T, L and H.</text>
</comment>
<dbReference type="OrthoDB" id="9796712at2"/>
<dbReference type="PANTHER" id="PTHR11715:SF3">
    <property type="entry name" value="GLYCINE CLEAVAGE SYSTEM H PROTEIN-RELATED"/>
    <property type="match status" value="1"/>
</dbReference>
<dbReference type="InterPro" id="IPR000089">
    <property type="entry name" value="Biotin_lipoyl"/>
</dbReference>
<dbReference type="GO" id="GO:0009249">
    <property type="term" value="P:protein lipoylation"/>
    <property type="evidence" value="ECO:0007669"/>
    <property type="project" value="TreeGrafter"/>
</dbReference>
<dbReference type="PROSITE" id="PS00189">
    <property type="entry name" value="LIPOYL"/>
    <property type="match status" value="1"/>
</dbReference>
<comment type="function">
    <text evidence="3">The glycine cleavage system catalyzes the degradation of glycine. The H protein shuttles the methylamine group of glycine from the P protein to the T protein.</text>
</comment>
<proteinExistence type="inferred from homology"/>
<comment type="similarity">
    <text evidence="1 3">Belongs to the GcvH family.</text>
</comment>